<dbReference type="Proteomes" id="UP000324748">
    <property type="component" value="Unassembled WGS sequence"/>
</dbReference>
<dbReference type="EMBL" id="VDEP01000505">
    <property type="protein sequence ID" value="KAA1068644.1"/>
    <property type="molecule type" value="Genomic_DNA"/>
</dbReference>
<evidence type="ECO:0000313" key="4">
    <source>
        <dbReference type="Proteomes" id="UP000325313"/>
    </source>
</evidence>
<evidence type="ECO:0000313" key="3">
    <source>
        <dbReference type="Proteomes" id="UP000324748"/>
    </source>
</evidence>
<dbReference type="Proteomes" id="UP000325313">
    <property type="component" value="Unassembled WGS sequence"/>
</dbReference>
<organism evidence="2 3">
    <name type="scientific">Puccinia graminis f. sp. tritici</name>
    <dbReference type="NCBI Taxonomy" id="56615"/>
    <lineage>
        <taxon>Eukaryota</taxon>
        <taxon>Fungi</taxon>
        <taxon>Dikarya</taxon>
        <taxon>Basidiomycota</taxon>
        <taxon>Pucciniomycotina</taxon>
        <taxon>Pucciniomycetes</taxon>
        <taxon>Pucciniales</taxon>
        <taxon>Pucciniaceae</taxon>
        <taxon>Puccinia</taxon>
    </lineage>
</organism>
<sequence>MASLDPLLTQTSLANINMVTTTTTNTPVALGVPNTSGNCTSINSQNNQSQITVSLEEAK</sequence>
<name>A0A5B0PTQ8_PUCGR</name>
<evidence type="ECO:0000313" key="1">
    <source>
        <dbReference type="EMBL" id="KAA1068644.1"/>
    </source>
</evidence>
<dbReference type="EMBL" id="VSWC01000041">
    <property type="protein sequence ID" value="KAA1104286.1"/>
    <property type="molecule type" value="Genomic_DNA"/>
</dbReference>
<evidence type="ECO:0000313" key="2">
    <source>
        <dbReference type="EMBL" id="KAA1104286.1"/>
    </source>
</evidence>
<dbReference type="AlphaFoldDB" id="A0A5B0PTQ8"/>
<comment type="caution">
    <text evidence="2">The sequence shown here is derived from an EMBL/GenBank/DDBJ whole genome shotgun (WGS) entry which is preliminary data.</text>
</comment>
<proteinExistence type="predicted"/>
<reference evidence="3 4" key="1">
    <citation type="submission" date="2019-05" db="EMBL/GenBank/DDBJ databases">
        <title>Emergence of the Ug99 lineage of the wheat stem rust pathogen through somatic hybridization.</title>
        <authorList>
            <person name="Li F."/>
            <person name="Upadhyaya N.M."/>
            <person name="Sperschneider J."/>
            <person name="Matny O."/>
            <person name="Nguyen-Phuc H."/>
            <person name="Mago R."/>
            <person name="Raley C."/>
            <person name="Miller M.E."/>
            <person name="Silverstein K.A.T."/>
            <person name="Henningsen E."/>
            <person name="Hirsch C.D."/>
            <person name="Visser B."/>
            <person name="Pretorius Z.A."/>
            <person name="Steffenson B.J."/>
            <person name="Schwessinger B."/>
            <person name="Dodds P.N."/>
            <person name="Figueroa M."/>
        </authorList>
    </citation>
    <scope>NUCLEOTIDE SEQUENCE [LARGE SCALE GENOMIC DNA]</scope>
    <source>
        <strain evidence="2">21-0</strain>
        <strain evidence="1 4">Ug99</strain>
    </source>
</reference>
<gene>
    <name evidence="2" type="ORF">PGT21_018161</name>
    <name evidence="1" type="ORF">PGTUg99_034675</name>
</gene>
<keyword evidence="3" id="KW-1185">Reference proteome</keyword>
<protein>
    <submittedName>
        <fullName evidence="2">Uncharacterized protein</fullName>
    </submittedName>
</protein>
<accession>A0A5B0PTQ8</accession>